<evidence type="ECO:0000256" key="5">
    <source>
        <dbReference type="ARBA" id="ARBA00023237"/>
    </source>
</evidence>
<dbReference type="AlphaFoldDB" id="A0A5M6BH62"/>
<keyword evidence="3 6" id="KW-0732">Signal</keyword>
<dbReference type="InterPro" id="IPR011990">
    <property type="entry name" value="TPR-like_helical_dom_sf"/>
</dbReference>
<evidence type="ECO:0000259" key="7">
    <source>
        <dbReference type="Pfam" id="PF07980"/>
    </source>
</evidence>
<feature type="chain" id="PRO_5039811483" evidence="6">
    <location>
        <begin position="24"/>
        <end position="632"/>
    </location>
</feature>
<dbReference type="PROSITE" id="PS51257">
    <property type="entry name" value="PROKAR_LIPOPROTEIN"/>
    <property type="match status" value="1"/>
</dbReference>
<evidence type="ECO:0000256" key="2">
    <source>
        <dbReference type="ARBA" id="ARBA00006275"/>
    </source>
</evidence>
<dbReference type="Pfam" id="PF07980">
    <property type="entry name" value="SusD_RagB"/>
    <property type="match status" value="1"/>
</dbReference>
<comment type="caution">
    <text evidence="10">The sequence shown here is derived from an EMBL/GenBank/DDBJ whole genome shotgun (WGS) entry which is preliminary data.</text>
</comment>
<protein>
    <submittedName>
        <fullName evidence="10">RagB/SusD family nutrient uptake outer membrane protein</fullName>
    </submittedName>
</protein>
<evidence type="ECO:0000256" key="1">
    <source>
        <dbReference type="ARBA" id="ARBA00004442"/>
    </source>
</evidence>
<keyword evidence="4" id="KW-0472">Membrane</keyword>
<gene>
    <name evidence="10" type="ORF">F2Y31_02265</name>
    <name evidence="9" type="ORF">F2Y36_02125</name>
</gene>
<evidence type="ECO:0000313" key="9">
    <source>
        <dbReference type="EMBL" id="KAA5465801.1"/>
    </source>
</evidence>
<evidence type="ECO:0000313" key="11">
    <source>
        <dbReference type="Proteomes" id="UP000368418"/>
    </source>
</evidence>
<dbReference type="EMBL" id="VVYD01000001">
    <property type="protein sequence ID" value="KAA5504088.1"/>
    <property type="molecule type" value="Genomic_DNA"/>
</dbReference>
<evidence type="ECO:0000256" key="3">
    <source>
        <dbReference type="ARBA" id="ARBA00022729"/>
    </source>
</evidence>
<dbReference type="GO" id="GO:0009279">
    <property type="term" value="C:cell outer membrane"/>
    <property type="evidence" value="ECO:0007669"/>
    <property type="project" value="UniProtKB-SubCell"/>
</dbReference>
<feature type="signal peptide" evidence="6">
    <location>
        <begin position="1"/>
        <end position="23"/>
    </location>
</feature>
<dbReference type="Proteomes" id="UP000475905">
    <property type="component" value="Unassembled WGS sequence"/>
</dbReference>
<evidence type="ECO:0000256" key="6">
    <source>
        <dbReference type="SAM" id="SignalP"/>
    </source>
</evidence>
<evidence type="ECO:0000259" key="8">
    <source>
        <dbReference type="Pfam" id="PF14322"/>
    </source>
</evidence>
<dbReference type="Gene3D" id="1.25.40.390">
    <property type="match status" value="1"/>
</dbReference>
<sequence length="632" mass="72143">MKKNKWINIIVTAAVLFSTSGCMDSFSDIKSNNKILPKDVWNDPAAITGILANMYNSMIIEDFSYFYGDYSWRSMDLSAMSDECTAGFQKEPAFDQYNAVFEYPDEFLGNYIYIQGDQGGEGNVRSVYPESYRLIRNCNDFLEKIIDAPMNEDEKKTTIGEVKFLRAWVYFTLVKRYGGVPLIDKPQQYTGKESLAELEVPRSTEEEIFRFIIKDCKEAAEALPEVRTTEKARVTRYAALALCSRAALYAGSIAKYGKVGLGKLTGIESSKADEFYQIAYDAADFIIKKGPYKLFNQIPDKEQNFNKLFVTKDNGEYIFEKLFDVATGLGNSYDKKHLPYSYCRWGSITPTFEMVEAFEYQDGSEGKIDIGQSFETTYEMFQGKDPRFLASIYVPGSSLLGSTMQFQRGLILKDGSKYYAQSAPGPSYLLETYIDPETQRKDTIFGKDGGTYTGDASKTGFNIRKFVNENLKTEAQWDFGKTETSFPIFRLAEVYLNLAEAAVEMGKYQTEAFEAIKKIRDRAGVVTPFAVVDVEKVRHERQVELAFEGHRFWDMKRWRIAHLPVDQGGLNGFRGAGLHPFFDLRIRKYVFEVANDLPKRQRVFTEKNYYTKFSGNDMNSNPSLIQNPEFLN</sequence>
<dbReference type="InterPro" id="IPR033985">
    <property type="entry name" value="SusD-like_N"/>
</dbReference>
<dbReference type="EMBL" id="VVYP01000002">
    <property type="protein sequence ID" value="KAA5465801.1"/>
    <property type="molecule type" value="Genomic_DNA"/>
</dbReference>
<comment type="similarity">
    <text evidence="2">Belongs to the SusD family.</text>
</comment>
<dbReference type="Proteomes" id="UP000368418">
    <property type="component" value="Unassembled WGS sequence"/>
</dbReference>
<dbReference type="SUPFAM" id="SSF48452">
    <property type="entry name" value="TPR-like"/>
    <property type="match status" value="1"/>
</dbReference>
<evidence type="ECO:0000313" key="10">
    <source>
        <dbReference type="EMBL" id="KAA5504088.1"/>
    </source>
</evidence>
<reference evidence="11 12" key="1">
    <citation type="journal article" date="2019" name="Nat. Med.">
        <title>A library of human gut bacterial isolates paired with longitudinal multiomics data enables mechanistic microbiome research.</title>
        <authorList>
            <person name="Poyet M."/>
            <person name="Groussin M."/>
            <person name="Gibbons S.M."/>
            <person name="Avila-Pacheco J."/>
            <person name="Jiang X."/>
            <person name="Kearney S.M."/>
            <person name="Perrotta A.R."/>
            <person name="Berdy B."/>
            <person name="Zhao S."/>
            <person name="Lieberman T.D."/>
            <person name="Swanson P.K."/>
            <person name="Smith M."/>
            <person name="Roesemann S."/>
            <person name="Alexander J.E."/>
            <person name="Rich S.A."/>
            <person name="Livny J."/>
            <person name="Vlamakis H."/>
            <person name="Clish C."/>
            <person name="Bullock K."/>
            <person name="Deik A."/>
            <person name="Scott J."/>
            <person name="Pierce K.A."/>
            <person name="Xavier R.J."/>
            <person name="Alm E.J."/>
        </authorList>
    </citation>
    <scope>NUCLEOTIDE SEQUENCE [LARGE SCALE GENOMIC DNA]</scope>
    <source>
        <strain evidence="10 11">BIOML-A19</strain>
        <strain evidence="9 12">BIOML-A31</strain>
    </source>
</reference>
<feature type="domain" description="SusD-like N-terminal" evidence="8">
    <location>
        <begin position="122"/>
        <end position="247"/>
    </location>
</feature>
<dbReference type="RefSeq" id="WP_005682388.1">
    <property type="nucleotide sequence ID" value="NZ_CABMOQ010000018.1"/>
</dbReference>
<evidence type="ECO:0000313" key="12">
    <source>
        <dbReference type="Proteomes" id="UP000475905"/>
    </source>
</evidence>
<accession>A0A5M6BH62</accession>
<dbReference type="Pfam" id="PF14322">
    <property type="entry name" value="SusD-like_3"/>
    <property type="match status" value="1"/>
</dbReference>
<evidence type="ECO:0000256" key="4">
    <source>
        <dbReference type="ARBA" id="ARBA00023136"/>
    </source>
</evidence>
<dbReference type="CDD" id="cd08977">
    <property type="entry name" value="SusD"/>
    <property type="match status" value="1"/>
</dbReference>
<dbReference type="GeneID" id="75112408"/>
<keyword evidence="5" id="KW-0998">Cell outer membrane</keyword>
<feature type="domain" description="RagB/SusD" evidence="7">
    <location>
        <begin position="332"/>
        <end position="629"/>
    </location>
</feature>
<comment type="subcellular location">
    <subcellularLocation>
        <location evidence="1">Cell outer membrane</location>
    </subcellularLocation>
</comment>
<name>A0A5M6BH62_9BACE</name>
<dbReference type="InterPro" id="IPR012944">
    <property type="entry name" value="SusD_RagB_dom"/>
</dbReference>
<proteinExistence type="inferred from homology"/>
<organism evidence="10 11">
    <name type="scientific">Bacteroides caccae</name>
    <dbReference type="NCBI Taxonomy" id="47678"/>
    <lineage>
        <taxon>Bacteria</taxon>
        <taxon>Pseudomonadati</taxon>
        <taxon>Bacteroidota</taxon>
        <taxon>Bacteroidia</taxon>
        <taxon>Bacteroidales</taxon>
        <taxon>Bacteroidaceae</taxon>
        <taxon>Bacteroides</taxon>
    </lineage>
</organism>